<dbReference type="Proteomes" id="UP000019335">
    <property type="component" value="Chromosome 17"/>
</dbReference>
<reference evidence="6 7" key="1">
    <citation type="journal article" date="2014" name="Mol. Plant">
        <title>Chromosome Scale Genome Assembly and Transcriptome Profiling of Nannochloropsis gaditana in Nitrogen Depletion.</title>
        <authorList>
            <person name="Corteggiani Carpinelli E."/>
            <person name="Telatin A."/>
            <person name="Vitulo N."/>
            <person name="Forcato C."/>
            <person name="D'Angelo M."/>
            <person name="Schiavon R."/>
            <person name="Vezzi A."/>
            <person name="Giacometti G.M."/>
            <person name="Morosinotto T."/>
            <person name="Valle G."/>
        </authorList>
    </citation>
    <scope>NUCLEOTIDE SEQUENCE [LARGE SCALE GENOMIC DNA]</scope>
    <source>
        <strain evidence="6 7">B-31</strain>
    </source>
</reference>
<dbReference type="AlphaFoldDB" id="W7TSF5"/>
<dbReference type="GO" id="GO:0008305">
    <property type="term" value="C:integrin complex"/>
    <property type="evidence" value="ECO:0007669"/>
    <property type="project" value="InterPro"/>
</dbReference>
<keyword evidence="2" id="KW-0677">Repeat</keyword>
<feature type="repeat" description="FG-GAP" evidence="4">
    <location>
        <begin position="610"/>
        <end position="668"/>
    </location>
</feature>
<dbReference type="OrthoDB" id="5317514at2759"/>
<name>W7TSF5_9STRA</name>
<dbReference type="GO" id="GO:0033627">
    <property type="term" value="P:cell adhesion mediated by integrin"/>
    <property type="evidence" value="ECO:0007669"/>
    <property type="project" value="TreeGrafter"/>
</dbReference>
<dbReference type="GO" id="GO:0098609">
    <property type="term" value="P:cell-cell adhesion"/>
    <property type="evidence" value="ECO:0007669"/>
    <property type="project" value="TreeGrafter"/>
</dbReference>
<evidence type="ECO:0000256" key="3">
    <source>
        <dbReference type="ARBA" id="ARBA00023180"/>
    </source>
</evidence>
<evidence type="ECO:0000256" key="5">
    <source>
        <dbReference type="SAM" id="MobiDB-lite"/>
    </source>
</evidence>
<dbReference type="GO" id="GO:0007160">
    <property type="term" value="P:cell-matrix adhesion"/>
    <property type="evidence" value="ECO:0007669"/>
    <property type="project" value="TreeGrafter"/>
</dbReference>
<dbReference type="GO" id="GO:0009897">
    <property type="term" value="C:external side of plasma membrane"/>
    <property type="evidence" value="ECO:0007669"/>
    <property type="project" value="TreeGrafter"/>
</dbReference>
<organism evidence="6 7">
    <name type="scientific">Nannochloropsis gaditana</name>
    <dbReference type="NCBI Taxonomy" id="72520"/>
    <lineage>
        <taxon>Eukaryota</taxon>
        <taxon>Sar</taxon>
        <taxon>Stramenopiles</taxon>
        <taxon>Ochrophyta</taxon>
        <taxon>Eustigmatophyceae</taxon>
        <taxon>Eustigmatales</taxon>
        <taxon>Monodopsidaceae</taxon>
        <taxon>Nannochloropsis</taxon>
    </lineage>
</organism>
<dbReference type="Gene3D" id="2.130.10.130">
    <property type="entry name" value="Integrin alpha, N-terminal"/>
    <property type="match status" value="2"/>
</dbReference>
<dbReference type="PRINTS" id="PR01185">
    <property type="entry name" value="INTEGRINA"/>
</dbReference>
<dbReference type="InterPro" id="IPR000413">
    <property type="entry name" value="Integrin_alpha"/>
</dbReference>
<dbReference type="Pfam" id="PF13517">
    <property type="entry name" value="FG-GAP_3"/>
    <property type="match status" value="1"/>
</dbReference>
<dbReference type="InterPro" id="IPR013519">
    <property type="entry name" value="Int_alpha_beta-p"/>
</dbReference>
<proteinExistence type="predicted"/>
<feature type="compositionally biased region" description="Polar residues" evidence="5">
    <location>
        <begin position="92"/>
        <end position="105"/>
    </location>
</feature>
<dbReference type="InterPro" id="IPR013517">
    <property type="entry name" value="FG-GAP"/>
</dbReference>
<feature type="repeat" description="FG-GAP" evidence="4">
    <location>
        <begin position="481"/>
        <end position="539"/>
    </location>
</feature>
<gene>
    <name evidence="6" type="ORF">Naga_100415g4</name>
</gene>
<comment type="caution">
    <text evidence="6">The sequence shown here is derived from an EMBL/GenBank/DDBJ whole genome shotgun (WGS) entry which is preliminary data.</text>
</comment>
<accession>W7TSF5</accession>
<dbReference type="PANTHER" id="PTHR23220:SF134">
    <property type="entry name" value="INTEGRIN ALPHA-2 DOMAIN-CONTAINING PROTEIN"/>
    <property type="match status" value="1"/>
</dbReference>
<dbReference type="PROSITE" id="PS51470">
    <property type="entry name" value="FG_GAP"/>
    <property type="match status" value="3"/>
</dbReference>
<feature type="compositionally biased region" description="Low complexity" evidence="5">
    <location>
        <begin position="57"/>
        <end position="91"/>
    </location>
</feature>
<dbReference type="InterPro" id="IPR028994">
    <property type="entry name" value="Integrin_alpha_N"/>
</dbReference>
<feature type="compositionally biased region" description="Polar residues" evidence="5">
    <location>
        <begin position="8"/>
        <end position="24"/>
    </location>
</feature>
<evidence type="ECO:0000313" key="6">
    <source>
        <dbReference type="EMBL" id="EWM23456.1"/>
    </source>
</evidence>
<protein>
    <submittedName>
        <fullName evidence="6">Fg-gap repeat domain protein</fullName>
    </submittedName>
</protein>
<keyword evidence="3" id="KW-0325">Glycoprotein</keyword>
<keyword evidence="7" id="KW-1185">Reference proteome</keyword>
<dbReference type="SUPFAM" id="SSF69318">
    <property type="entry name" value="Integrin alpha N-terminal domain"/>
    <property type="match status" value="1"/>
</dbReference>
<dbReference type="EMBL" id="AZIL01001652">
    <property type="protein sequence ID" value="EWM23456.1"/>
    <property type="molecule type" value="Genomic_DNA"/>
</dbReference>
<dbReference type="Pfam" id="PF01839">
    <property type="entry name" value="FG-GAP"/>
    <property type="match status" value="3"/>
</dbReference>
<evidence type="ECO:0000256" key="2">
    <source>
        <dbReference type="ARBA" id="ARBA00022737"/>
    </source>
</evidence>
<evidence type="ECO:0000313" key="7">
    <source>
        <dbReference type="Proteomes" id="UP000019335"/>
    </source>
</evidence>
<evidence type="ECO:0000256" key="4">
    <source>
        <dbReference type="PROSITE-ProRule" id="PRU00803"/>
    </source>
</evidence>
<dbReference type="GO" id="GO:0007229">
    <property type="term" value="P:integrin-mediated signaling pathway"/>
    <property type="evidence" value="ECO:0007669"/>
    <property type="project" value="TreeGrafter"/>
</dbReference>
<sequence length="760" mass="81563">MDYLSGSRKASGTTGDANDINSSGLVFRGRTPRTPSNPNGFDAQVDIETQQPGIGMSNSSSHGVSRNSAGSGASAGLPYMQQHSMQHGSSSTAASQWQTNTQNERTVVAPPRRGTSLSSSVSTYEDDKNKKFRSSFSSPASASLSQGQSAFRSLFIGACLTCGLLGILSTVGFFNRGKTNSYVYTRPRSSSYASPAVLDPEDFDVPLPPKRALRGSVHNQVVTSEGSRIVQSHIDHHHSRVILIPSHEPFTRRNVHHFAQHGARLGTNTHRNETGNARAIHVDDMEEFVEDRREYVRHPNDVLLRDEDLHAMEATAHFPYPFITNGDVHKIEVAHGVDDHHDADSHDYFGSSMVNMGYNPATKLTTLAVGAPGALDTSGAIYFMDVNREGDVENYSYLTHEDFVETVGGGTGGSVSFGKAWGPNSALGWALENVGDLDGDGVNDLAVGALGYPAGNSKGAVFIFFLTAEHEIKSYKVITEGVGGFPHQLNQHWRFGSSLSRLGDLDGDGVTELAVGAMGMGKERGGVFVLFMNKDGTVKNTHLIASLRGWDHKLVVQDQFGSAVRGMGDLDGDGVPDMVVSGDGFPAGESYGAVWVLFLNVDGSVKYWRRLDEFDPLLEPEALFGASLASLGDLDGDGRQELLIGAPGLHELRGEAFIVSLDKEGRVRHYKTVTDSDSDLEAVISSNDEFGWSVTSLGDLDGDGVPDLAVAAETSPGETNHPSLYMLFLAKQDEGPGAAGAARAMEEKGAAAQETKRRLR</sequence>
<feature type="region of interest" description="Disordered" evidence="5">
    <location>
        <begin position="1"/>
        <end position="142"/>
    </location>
</feature>
<feature type="region of interest" description="Disordered" evidence="5">
    <location>
        <begin position="737"/>
        <end position="760"/>
    </location>
</feature>
<dbReference type="SMART" id="SM00191">
    <property type="entry name" value="Int_alpha"/>
    <property type="match status" value="6"/>
</dbReference>
<evidence type="ECO:0000256" key="1">
    <source>
        <dbReference type="ARBA" id="ARBA00022729"/>
    </source>
</evidence>
<keyword evidence="1" id="KW-0732">Signal</keyword>
<dbReference type="GO" id="GO:0005178">
    <property type="term" value="F:integrin binding"/>
    <property type="evidence" value="ECO:0007669"/>
    <property type="project" value="TreeGrafter"/>
</dbReference>
<feature type="repeat" description="FG-GAP" evidence="4">
    <location>
        <begin position="413"/>
        <end position="473"/>
    </location>
</feature>
<dbReference type="PANTHER" id="PTHR23220">
    <property type="entry name" value="INTEGRIN ALPHA"/>
    <property type="match status" value="1"/>
</dbReference>